<keyword evidence="15" id="KW-1185">Reference proteome</keyword>
<keyword evidence="7" id="KW-0150">Chloroplast</keyword>
<keyword evidence="11" id="KW-0406">Ion transport</keyword>
<accession>A0ABR2MER6</accession>
<evidence type="ECO:0000256" key="1">
    <source>
        <dbReference type="ARBA" id="ARBA00002327"/>
    </source>
</evidence>
<dbReference type="PANTHER" id="PTHR35284">
    <property type="entry name" value="OUTER ENVELOPE PORE PROTEIN 24A, CHLOROPLASTIC-RELATED"/>
    <property type="match status" value="1"/>
</dbReference>
<evidence type="ECO:0000256" key="2">
    <source>
        <dbReference type="ARBA" id="ARBA00004396"/>
    </source>
</evidence>
<evidence type="ECO:0000256" key="7">
    <source>
        <dbReference type="ARBA" id="ARBA00022528"/>
    </source>
</evidence>
<keyword evidence="10" id="KW-1002">Plastid outer membrane</keyword>
<name>A0ABR2MER6_9ASPA</name>
<evidence type="ECO:0000256" key="11">
    <source>
        <dbReference type="ARBA" id="ARBA00023065"/>
    </source>
</evidence>
<evidence type="ECO:0000256" key="10">
    <source>
        <dbReference type="ARBA" id="ARBA00022805"/>
    </source>
</evidence>
<evidence type="ECO:0000313" key="15">
    <source>
        <dbReference type="Proteomes" id="UP001412067"/>
    </source>
</evidence>
<proteinExistence type="predicted"/>
<sequence>MRASLKGRFEPERTSATATFSLPTGDARLNVSITDATFSKGPSLSGLALSLEKPGSFIINYNVPNEDFRFQFMNTIRLLEKPVSLTYSHALGARQTSVDGSLAFDPANKLSMNYNIGSGNCKVKYSYAHGEFRSTVVEPMYDISKNTWDFAVLRKFEGGDSLKATYQTSSKALGLEWNMDSKFNGCFKV</sequence>
<evidence type="ECO:0000256" key="12">
    <source>
        <dbReference type="ARBA" id="ARBA00023114"/>
    </source>
</evidence>
<keyword evidence="12" id="KW-0626">Porin</keyword>
<dbReference type="Proteomes" id="UP001412067">
    <property type="component" value="Unassembled WGS sequence"/>
</dbReference>
<reference evidence="14 15" key="1">
    <citation type="journal article" date="2022" name="Nat. Plants">
        <title>Genomes of leafy and leafless Platanthera orchids illuminate the evolution of mycoheterotrophy.</title>
        <authorList>
            <person name="Li M.H."/>
            <person name="Liu K.W."/>
            <person name="Li Z."/>
            <person name="Lu H.C."/>
            <person name="Ye Q.L."/>
            <person name="Zhang D."/>
            <person name="Wang J.Y."/>
            <person name="Li Y.F."/>
            <person name="Zhong Z.M."/>
            <person name="Liu X."/>
            <person name="Yu X."/>
            <person name="Liu D.K."/>
            <person name="Tu X.D."/>
            <person name="Liu B."/>
            <person name="Hao Y."/>
            <person name="Liao X.Y."/>
            <person name="Jiang Y.T."/>
            <person name="Sun W.H."/>
            <person name="Chen J."/>
            <person name="Chen Y.Q."/>
            <person name="Ai Y."/>
            <person name="Zhai J.W."/>
            <person name="Wu S.S."/>
            <person name="Zhou Z."/>
            <person name="Hsiao Y.Y."/>
            <person name="Wu W.L."/>
            <person name="Chen Y.Y."/>
            <person name="Lin Y.F."/>
            <person name="Hsu J.L."/>
            <person name="Li C.Y."/>
            <person name="Wang Z.W."/>
            <person name="Zhao X."/>
            <person name="Zhong W.Y."/>
            <person name="Ma X.K."/>
            <person name="Ma L."/>
            <person name="Huang J."/>
            <person name="Chen G.Z."/>
            <person name="Huang M.Z."/>
            <person name="Huang L."/>
            <person name="Peng D.H."/>
            <person name="Luo Y.B."/>
            <person name="Zou S.Q."/>
            <person name="Chen S.P."/>
            <person name="Lan S."/>
            <person name="Tsai W.C."/>
            <person name="Van de Peer Y."/>
            <person name="Liu Z.J."/>
        </authorList>
    </citation>
    <scope>NUCLEOTIDE SEQUENCE [LARGE SCALE GENOMIC DNA]</scope>
    <source>
        <strain evidence="14">Lor288</strain>
    </source>
</reference>
<dbReference type="EMBL" id="JBBWWR010000008">
    <property type="protein sequence ID" value="KAK8962478.1"/>
    <property type="molecule type" value="Genomic_DNA"/>
</dbReference>
<comment type="subcellular location">
    <subcellularLocation>
        <location evidence="2">Plastid</location>
        <location evidence="2">Chloroplast outer membrane</location>
        <topology evidence="2">Multi-pass membrane protein</topology>
    </subcellularLocation>
    <subcellularLocation>
        <location evidence="3">Plastid</location>
        <location evidence="3">Etioplast membrane</location>
        <topology evidence="3">Multi-pass membrane protein</topology>
    </subcellularLocation>
</comment>
<evidence type="ECO:0000256" key="3">
    <source>
        <dbReference type="ARBA" id="ARBA00004441"/>
    </source>
</evidence>
<evidence type="ECO:0000313" key="14">
    <source>
        <dbReference type="EMBL" id="KAK8962478.1"/>
    </source>
</evidence>
<keyword evidence="9" id="KW-0812">Transmembrane</keyword>
<evidence type="ECO:0000256" key="5">
    <source>
        <dbReference type="ARBA" id="ARBA00022448"/>
    </source>
</evidence>
<comment type="subunit">
    <text evidence="4">Homooligomers form large rather nonselective pores in plastidial outer membranes.</text>
</comment>
<evidence type="ECO:0000256" key="8">
    <source>
        <dbReference type="ARBA" id="ARBA00022640"/>
    </source>
</evidence>
<gene>
    <name evidence="14" type="ORF">KSP40_PGU013381</name>
</gene>
<keyword evidence="8" id="KW-0934">Plastid</keyword>
<comment type="function">
    <text evidence="1">High-conductance voltage-dependent solute channel with a slight selectivity for cations transporting triosephosphates, dicarboxylic acids, ATP, inorganic phosphate (Pi), sugars, and positively or negatively charged amino acids.</text>
</comment>
<evidence type="ECO:0000256" key="13">
    <source>
        <dbReference type="ARBA" id="ARBA00023136"/>
    </source>
</evidence>
<evidence type="ECO:0000256" key="6">
    <source>
        <dbReference type="ARBA" id="ARBA00022452"/>
    </source>
</evidence>
<evidence type="ECO:0000256" key="4">
    <source>
        <dbReference type="ARBA" id="ARBA00011593"/>
    </source>
</evidence>
<keyword evidence="13" id="KW-0472">Membrane</keyword>
<protein>
    <submittedName>
        <fullName evidence="14">Uncharacterized protein</fullName>
    </submittedName>
</protein>
<dbReference type="PANTHER" id="PTHR35284:SF1">
    <property type="entry name" value="OUTER ENVELOPE PORE PROTEIN 24A, CHLOROPLASTIC-RELATED"/>
    <property type="match status" value="1"/>
</dbReference>
<comment type="caution">
    <text evidence="14">The sequence shown here is derived from an EMBL/GenBank/DDBJ whole genome shotgun (WGS) entry which is preliminary data.</text>
</comment>
<dbReference type="InterPro" id="IPR034626">
    <property type="entry name" value="OEP24"/>
</dbReference>
<keyword evidence="5" id="KW-0813">Transport</keyword>
<keyword evidence="6" id="KW-1134">Transmembrane beta strand</keyword>
<organism evidence="14 15">
    <name type="scientific">Platanthera guangdongensis</name>
    <dbReference type="NCBI Taxonomy" id="2320717"/>
    <lineage>
        <taxon>Eukaryota</taxon>
        <taxon>Viridiplantae</taxon>
        <taxon>Streptophyta</taxon>
        <taxon>Embryophyta</taxon>
        <taxon>Tracheophyta</taxon>
        <taxon>Spermatophyta</taxon>
        <taxon>Magnoliopsida</taxon>
        <taxon>Liliopsida</taxon>
        <taxon>Asparagales</taxon>
        <taxon>Orchidaceae</taxon>
        <taxon>Orchidoideae</taxon>
        <taxon>Orchideae</taxon>
        <taxon>Orchidinae</taxon>
        <taxon>Platanthera</taxon>
    </lineage>
</organism>
<evidence type="ECO:0000256" key="9">
    <source>
        <dbReference type="ARBA" id="ARBA00022692"/>
    </source>
</evidence>